<feature type="region of interest" description="Disordered" evidence="1">
    <location>
        <begin position="71"/>
        <end position="91"/>
    </location>
</feature>
<dbReference type="InterPro" id="IPR027056">
    <property type="entry name" value="Gluconate_2DH_su3"/>
</dbReference>
<feature type="region of interest" description="Disordered" evidence="1">
    <location>
        <begin position="1"/>
        <end position="46"/>
    </location>
</feature>
<proteinExistence type="predicted"/>
<sequence length="281" mass="30430">MTTAPRPPRHSPPSKAASVPPEDQSYAAQSVSSQNETSAPLLTAVSTPRRKVMQGIGAGAAALSWGTLHPHSARAEQASATAQNQAPQTPRPPTRFFTAAELAFLTAACERLFPEDDMGPGATALGVPNFIDGQMNTPWGRGEKWFMAAPHRSGPANLGYQLPYSPQQIYRKGITAVQAWVMQNHHAAFENLPAATQDAILSALEHNVTQFDDLPASAFFEQLRSDTIEGAFSDPIHLGNRHMGGWKMMGFPGARADYMDWVDRYETPYPYGPVSINGETA</sequence>
<feature type="compositionally biased region" description="Polar residues" evidence="1">
    <location>
        <begin position="26"/>
        <end position="46"/>
    </location>
</feature>
<dbReference type="Proteomes" id="UP000321104">
    <property type="component" value="Unassembled WGS sequence"/>
</dbReference>
<dbReference type="InterPro" id="IPR006311">
    <property type="entry name" value="TAT_signal"/>
</dbReference>
<evidence type="ECO:0000313" key="2">
    <source>
        <dbReference type="EMBL" id="GEN02083.1"/>
    </source>
</evidence>
<dbReference type="EMBL" id="BJXQ01000001">
    <property type="protein sequence ID" value="GEN02083.1"/>
    <property type="molecule type" value="Genomic_DNA"/>
</dbReference>
<protein>
    <recommendedName>
        <fullName evidence="4">Gluconate 2-dehydrogenase</fullName>
    </recommendedName>
</protein>
<evidence type="ECO:0000256" key="1">
    <source>
        <dbReference type="SAM" id="MobiDB-lite"/>
    </source>
</evidence>
<reference evidence="2 3" key="1">
    <citation type="submission" date="2019-07" db="EMBL/GenBank/DDBJ databases">
        <title>Whole genome shotgun sequence of Acetobacter indonesiensis NBRC 16471.</title>
        <authorList>
            <person name="Hosoyama A."/>
            <person name="Uohara A."/>
            <person name="Ohji S."/>
            <person name="Ichikawa N."/>
        </authorList>
    </citation>
    <scope>NUCLEOTIDE SEQUENCE [LARGE SCALE GENOMIC DNA]</scope>
    <source>
        <strain evidence="2 3">NBRC 16471</strain>
    </source>
</reference>
<name>A0A6N3SZR8_9PROT</name>
<organism evidence="2 3">
    <name type="scientific">Acetobacter indonesiensis</name>
    <dbReference type="NCBI Taxonomy" id="104101"/>
    <lineage>
        <taxon>Bacteria</taxon>
        <taxon>Pseudomonadati</taxon>
        <taxon>Pseudomonadota</taxon>
        <taxon>Alphaproteobacteria</taxon>
        <taxon>Acetobacterales</taxon>
        <taxon>Acetobacteraceae</taxon>
        <taxon>Acetobacter</taxon>
    </lineage>
</organism>
<feature type="compositionally biased region" description="Low complexity" evidence="1">
    <location>
        <begin position="77"/>
        <end position="91"/>
    </location>
</feature>
<comment type="caution">
    <text evidence="2">The sequence shown here is derived from an EMBL/GenBank/DDBJ whole genome shotgun (WGS) entry which is preliminary data.</text>
</comment>
<dbReference type="RefSeq" id="WP_255319236.1">
    <property type="nucleotide sequence ID" value="NZ_BAMW01000006.1"/>
</dbReference>
<evidence type="ECO:0008006" key="4">
    <source>
        <dbReference type="Google" id="ProtNLM"/>
    </source>
</evidence>
<gene>
    <name evidence="2" type="ORF">AIN02nite_01080</name>
</gene>
<dbReference type="PROSITE" id="PS51318">
    <property type="entry name" value="TAT"/>
    <property type="match status" value="1"/>
</dbReference>
<dbReference type="AlphaFoldDB" id="A0A6N3SZR8"/>
<evidence type="ECO:0000313" key="3">
    <source>
        <dbReference type="Proteomes" id="UP000321104"/>
    </source>
</evidence>
<dbReference type="Pfam" id="PF13618">
    <property type="entry name" value="Gluconate_2-dh3"/>
    <property type="match status" value="1"/>
</dbReference>
<accession>A0A6N3SZR8</accession>